<feature type="transmembrane region" description="Helical" evidence="10">
    <location>
        <begin position="482"/>
        <end position="503"/>
    </location>
</feature>
<feature type="transmembrane region" description="Helical" evidence="10">
    <location>
        <begin position="258"/>
        <end position="284"/>
    </location>
</feature>
<evidence type="ECO:0000256" key="2">
    <source>
        <dbReference type="ARBA" id="ARBA00009749"/>
    </source>
</evidence>
<keyword evidence="5" id="KW-0460">Magnesium</keyword>
<dbReference type="InterPro" id="IPR006667">
    <property type="entry name" value="SLC41_membr_dom"/>
</dbReference>
<name>A0A1B6JIH2_9HEMI</name>
<evidence type="ECO:0000256" key="1">
    <source>
        <dbReference type="ARBA" id="ARBA00004141"/>
    </source>
</evidence>
<evidence type="ECO:0000256" key="9">
    <source>
        <dbReference type="SAM" id="MobiDB-lite"/>
    </source>
</evidence>
<evidence type="ECO:0000256" key="4">
    <source>
        <dbReference type="ARBA" id="ARBA00022692"/>
    </source>
</evidence>
<keyword evidence="8 10" id="KW-0472">Membrane</keyword>
<evidence type="ECO:0000256" key="10">
    <source>
        <dbReference type="SAM" id="Phobius"/>
    </source>
</evidence>
<proteinExistence type="inferred from homology"/>
<comment type="subcellular location">
    <subcellularLocation>
        <location evidence="1">Membrane</location>
        <topology evidence="1">Multi-pass membrane protein</topology>
    </subcellularLocation>
</comment>
<feature type="domain" description="SLC41A/MgtE integral membrane" evidence="11">
    <location>
        <begin position="394"/>
        <end position="534"/>
    </location>
</feature>
<dbReference type="SUPFAM" id="SSF161093">
    <property type="entry name" value="MgtE membrane domain-like"/>
    <property type="match status" value="2"/>
</dbReference>
<feature type="transmembrane region" description="Helical" evidence="10">
    <location>
        <begin position="296"/>
        <end position="317"/>
    </location>
</feature>
<organism evidence="12">
    <name type="scientific">Homalodisca liturata</name>
    <dbReference type="NCBI Taxonomy" id="320908"/>
    <lineage>
        <taxon>Eukaryota</taxon>
        <taxon>Metazoa</taxon>
        <taxon>Ecdysozoa</taxon>
        <taxon>Arthropoda</taxon>
        <taxon>Hexapoda</taxon>
        <taxon>Insecta</taxon>
        <taxon>Pterygota</taxon>
        <taxon>Neoptera</taxon>
        <taxon>Paraneoptera</taxon>
        <taxon>Hemiptera</taxon>
        <taxon>Auchenorrhyncha</taxon>
        <taxon>Membracoidea</taxon>
        <taxon>Cicadellidae</taxon>
        <taxon>Cicadellinae</taxon>
        <taxon>Proconiini</taxon>
        <taxon>Homalodisca</taxon>
    </lineage>
</organism>
<feature type="transmembrane region" description="Helical" evidence="10">
    <location>
        <begin position="360"/>
        <end position="380"/>
    </location>
</feature>
<evidence type="ECO:0000256" key="7">
    <source>
        <dbReference type="ARBA" id="ARBA00023065"/>
    </source>
</evidence>
<evidence type="ECO:0000256" key="6">
    <source>
        <dbReference type="ARBA" id="ARBA00022989"/>
    </source>
</evidence>
<comment type="similarity">
    <text evidence="2">Belongs to the SLC41A transporter family.</text>
</comment>
<feature type="transmembrane region" description="Helical" evidence="10">
    <location>
        <begin position="524"/>
        <end position="544"/>
    </location>
</feature>
<dbReference type="AlphaFoldDB" id="A0A1B6JIH2"/>
<dbReference type="InterPro" id="IPR036739">
    <property type="entry name" value="SLC41_membr_dom_sf"/>
</dbReference>
<keyword evidence="7" id="KW-0406">Ion transport</keyword>
<feature type="transmembrane region" description="Helical" evidence="10">
    <location>
        <begin position="329"/>
        <end position="348"/>
    </location>
</feature>
<keyword evidence="3" id="KW-0813">Transport</keyword>
<dbReference type="InterPro" id="IPR045349">
    <property type="entry name" value="SLC41A1-3"/>
</dbReference>
<dbReference type="GO" id="GO:0008324">
    <property type="term" value="F:monoatomic cation transmembrane transporter activity"/>
    <property type="evidence" value="ECO:0007669"/>
    <property type="project" value="InterPro"/>
</dbReference>
<accession>A0A1B6JIH2</accession>
<feature type="non-terminal residue" evidence="12">
    <location>
        <position position="1"/>
    </location>
</feature>
<evidence type="ECO:0000256" key="5">
    <source>
        <dbReference type="ARBA" id="ARBA00022842"/>
    </source>
</evidence>
<dbReference type="FunFam" id="1.10.357.20:FF:000001">
    <property type="entry name" value="Solute carrier family 41 member 2"/>
    <property type="match status" value="1"/>
</dbReference>
<evidence type="ECO:0000313" key="12">
    <source>
        <dbReference type="EMBL" id="JAS99096.1"/>
    </source>
</evidence>
<evidence type="ECO:0000256" key="8">
    <source>
        <dbReference type="ARBA" id="ARBA00023136"/>
    </source>
</evidence>
<keyword evidence="4 10" id="KW-0812">Transmembrane</keyword>
<feature type="transmembrane region" description="Helical" evidence="10">
    <location>
        <begin position="145"/>
        <end position="163"/>
    </location>
</feature>
<dbReference type="EMBL" id="GECU01008610">
    <property type="protein sequence ID" value="JAS99096.1"/>
    <property type="molecule type" value="Transcribed_RNA"/>
</dbReference>
<reference evidence="12" key="1">
    <citation type="submission" date="2015-11" db="EMBL/GenBank/DDBJ databases">
        <title>De novo transcriptome assembly of four potential Pierce s Disease insect vectors from Arizona vineyards.</title>
        <authorList>
            <person name="Tassone E.E."/>
        </authorList>
    </citation>
    <scope>NUCLEOTIDE SEQUENCE</scope>
</reference>
<feature type="region of interest" description="Disordered" evidence="9">
    <location>
        <begin position="85"/>
        <end position="114"/>
    </location>
</feature>
<protein>
    <recommendedName>
        <fullName evidence="11">SLC41A/MgtE integral membrane domain-containing protein</fullName>
    </recommendedName>
</protein>
<feature type="domain" description="SLC41A/MgtE integral membrane" evidence="11">
    <location>
        <begin position="182"/>
        <end position="315"/>
    </location>
</feature>
<feature type="transmembrane region" description="Helical" evidence="10">
    <location>
        <begin position="224"/>
        <end position="246"/>
    </location>
</feature>
<dbReference type="Gene3D" id="1.10.357.20">
    <property type="entry name" value="SLC41 divalent cation transporters, integral membrane domain"/>
    <property type="match status" value="2"/>
</dbReference>
<evidence type="ECO:0000259" key="11">
    <source>
        <dbReference type="Pfam" id="PF01769"/>
    </source>
</evidence>
<dbReference type="GO" id="GO:0005886">
    <property type="term" value="C:plasma membrane"/>
    <property type="evidence" value="ECO:0007669"/>
    <property type="project" value="TreeGrafter"/>
</dbReference>
<feature type="transmembrane region" description="Helical" evidence="10">
    <location>
        <begin position="451"/>
        <end position="470"/>
    </location>
</feature>
<evidence type="ECO:0000256" key="3">
    <source>
        <dbReference type="ARBA" id="ARBA00022448"/>
    </source>
</evidence>
<dbReference type="PANTHER" id="PTHR16228:SF7">
    <property type="entry name" value="SLC41A_MGTE INTEGRAL MEMBRANE DOMAIN-CONTAINING PROTEIN"/>
    <property type="match status" value="1"/>
</dbReference>
<gene>
    <name evidence="12" type="ORF">g.10218</name>
</gene>
<sequence length="550" mass="59792">SISVSVSGNVWCQWDDEAGSNKRVFGQSATMKLKRTMKRQTSMAFETLFTVVSERCRGAVRATRSVLAYSADPVDPELKRPLLAESTSGLKKRPRPSLTGGQMGTTGESLEPPLPDVVVRMGPAGRLSHSLPVAKETFISISCQIIIPFFIAGVGMVGAGIYLDKCQKWKVFQEVPEIIVLVPALLGLKGNLEMTLASRLSTEANLGNMDDNKEQWSMITANLILVQCQATVVGLLSSVVAVLMVAGLRQDFNLHHTLLLCACSTLTASIASFILGLVTAAVIVLSKKLNVNPDNIATPIAGSLGDITSLALLSIIADLFHRTSVDKPLLPVVVIVIYIAVMPFWYWISKNNKYTKAVLYNGWTPVVSAMLISTFGGMILDVMVDAHKGVAVFQPVINGVGGNLVSIQASRLSTALHQQAELGSLPDHLPVTITPWQAFFSDRAHALTARVLMFLMVPGHIIFSYLINYIQFEDQSLTFTFLATYLLAAAVQVAVLLYIAYILTHSFWTHKINPDNSTIPYLTAIGDLLGIILLGLTFEFLTFIGQPMIN</sequence>
<keyword evidence="6 10" id="KW-1133">Transmembrane helix</keyword>
<dbReference type="PANTHER" id="PTHR16228">
    <property type="entry name" value="DIVALENT CATION TRANSPORTER SOLUTE CARRIER FAMILY 41"/>
    <property type="match status" value="1"/>
</dbReference>
<dbReference type="Pfam" id="PF01769">
    <property type="entry name" value="MgtE"/>
    <property type="match status" value="2"/>
</dbReference>